<dbReference type="OrthoDB" id="127047at2"/>
<keyword evidence="2 5" id="KW-0812">Transmembrane</keyword>
<dbReference type="Pfam" id="PF05359">
    <property type="entry name" value="DUF748"/>
    <property type="match status" value="1"/>
</dbReference>
<evidence type="ECO:0000313" key="7">
    <source>
        <dbReference type="EMBL" id="ABJ84914.1"/>
    </source>
</evidence>
<dbReference type="HOGENOM" id="CLU_255095_0_0_0"/>
<accession>Q01ZK1</accession>
<dbReference type="PANTHER" id="PTHR36985">
    <property type="entry name" value="TRANSLOCATION AND ASSEMBLY MODULE SUBUNIT TAMB"/>
    <property type="match status" value="1"/>
</dbReference>
<feature type="transmembrane region" description="Helical" evidence="5">
    <location>
        <begin position="7"/>
        <end position="30"/>
    </location>
</feature>
<proteinExistence type="predicted"/>
<gene>
    <name evidence="7" type="ordered locus">Acid_3947</name>
</gene>
<dbReference type="GO" id="GO:0009306">
    <property type="term" value="P:protein secretion"/>
    <property type="evidence" value="ECO:0007669"/>
    <property type="project" value="InterPro"/>
</dbReference>
<dbReference type="STRING" id="234267.Acid_3947"/>
<evidence type="ECO:0000256" key="5">
    <source>
        <dbReference type="SAM" id="Phobius"/>
    </source>
</evidence>
<dbReference type="eggNOG" id="COG2911">
    <property type="taxonomic scope" value="Bacteria"/>
</dbReference>
<dbReference type="Pfam" id="PF04357">
    <property type="entry name" value="TamB"/>
    <property type="match status" value="2"/>
</dbReference>
<evidence type="ECO:0000256" key="3">
    <source>
        <dbReference type="ARBA" id="ARBA00022989"/>
    </source>
</evidence>
<dbReference type="PANTHER" id="PTHR36985:SF1">
    <property type="entry name" value="TRANSLOCATION AND ASSEMBLY MODULE SUBUNIT TAMB"/>
    <property type="match status" value="1"/>
</dbReference>
<keyword evidence="3 5" id="KW-1133">Transmembrane helix</keyword>
<name>Q01ZK1_SOLUE</name>
<evidence type="ECO:0000256" key="2">
    <source>
        <dbReference type="ARBA" id="ARBA00022692"/>
    </source>
</evidence>
<dbReference type="InterPro" id="IPR007452">
    <property type="entry name" value="TamB_C"/>
</dbReference>
<dbReference type="InParanoid" id="Q01ZK1"/>
<dbReference type="EMBL" id="CP000473">
    <property type="protein sequence ID" value="ABJ84914.1"/>
    <property type="molecule type" value="Genomic_DNA"/>
</dbReference>
<keyword evidence="4 5" id="KW-0472">Membrane</keyword>
<feature type="domain" description="Translocation and assembly module TamB C-terminal" evidence="6">
    <location>
        <begin position="1254"/>
        <end position="1604"/>
    </location>
</feature>
<organism evidence="7">
    <name type="scientific">Solibacter usitatus (strain Ellin6076)</name>
    <dbReference type="NCBI Taxonomy" id="234267"/>
    <lineage>
        <taxon>Bacteria</taxon>
        <taxon>Pseudomonadati</taxon>
        <taxon>Acidobacteriota</taxon>
        <taxon>Terriglobia</taxon>
        <taxon>Bryobacterales</taxon>
        <taxon>Solibacteraceae</taxon>
        <taxon>Candidatus Solibacter</taxon>
    </lineage>
</organism>
<reference evidence="7" key="1">
    <citation type="submission" date="2006-10" db="EMBL/GenBank/DDBJ databases">
        <title>Complete sequence of Solibacter usitatus Ellin6076.</title>
        <authorList>
            <consortium name="US DOE Joint Genome Institute"/>
            <person name="Copeland A."/>
            <person name="Lucas S."/>
            <person name="Lapidus A."/>
            <person name="Barry K."/>
            <person name="Detter J.C."/>
            <person name="Glavina del Rio T."/>
            <person name="Hammon N."/>
            <person name="Israni S."/>
            <person name="Dalin E."/>
            <person name="Tice H."/>
            <person name="Pitluck S."/>
            <person name="Thompson L.S."/>
            <person name="Brettin T."/>
            <person name="Bruce D."/>
            <person name="Han C."/>
            <person name="Tapia R."/>
            <person name="Gilna P."/>
            <person name="Schmutz J."/>
            <person name="Larimer F."/>
            <person name="Land M."/>
            <person name="Hauser L."/>
            <person name="Kyrpides N."/>
            <person name="Mikhailova N."/>
            <person name="Janssen P.H."/>
            <person name="Kuske C.R."/>
            <person name="Richardson P."/>
        </authorList>
    </citation>
    <scope>NUCLEOTIDE SEQUENCE</scope>
    <source>
        <strain evidence="7">Ellin6076</strain>
    </source>
</reference>
<feature type="domain" description="Translocation and assembly module TamB C-terminal" evidence="6">
    <location>
        <begin position="1159"/>
        <end position="1249"/>
    </location>
</feature>
<comment type="subcellular location">
    <subcellularLocation>
        <location evidence="1">Membrane</location>
        <topology evidence="1">Single-pass membrane protein</topology>
    </subcellularLocation>
</comment>
<dbReference type="KEGG" id="sus:Acid_3947"/>
<evidence type="ECO:0000256" key="1">
    <source>
        <dbReference type="ARBA" id="ARBA00004167"/>
    </source>
</evidence>
<protein>
    <recommendedName>
        <fullName evidence="6">Translocation and assembly module TamB C-terminal domain-containing protein</fullName>
    </recommendedName>
</protein>
<dbReference type="InterPro" id="IPR008023">
    <property type="entry name" value="DUF748"/>
</dbReference>
<dbReference type="GO" id="GO:0005886">
    <property type="term" value="C:plasma membrane"/>
    <property type="evidence" value="ECO:0007669"/>
    <property type="project" value="InterPro"/>
</dbReference>
<sequence precursor="true">MTRGRKIAAIVGGSILGLVLVVFLAGIAIVRTEWFRDMVRSKLVTVVENATGGKVEIGSFAFDWTHLRAQVRDFVIHGLEPAGAAPLLRADLLQVDLKLLSPFKGFVDIANLLVDTPQANVIIFADGRTNVPNPKVQPKSSDKTAVETIVDLAIGHFELRNGSFTFAERKTELNANGEKLRAMLYYSAVNPRYTGQIDIAPLHVKAGANPAVDINVKLPLTMEKDKISLSAAEITTPESRLVITGAMEHLTAPRTNVHLKAQIALDEVKRVAGLTLPLDTVHAPRMLDAEITGSMNESRIALQDARLSIGKTNLEATGTLAALQFNTSIALGEVGRLFKVSARPEGTLQAGGNLTLDANNNYLVAANVAGRQIAIRQGATHLAGISLDGALKADPHHIALDALRLSALGGSFTGSAALQDLARFELAGSLRNFDIDQMTRAFLAKPIGYDGVISGPVRAEGNIKDTATLVARANLAIAPGRRGVPVSGQLGVDYDGRSGNVTLASRSFISLPHTRVDLAGSLGRQIQAHIVSRNFDDFRPLAVVPVSFSNGGAATVDAIVSGSLSAPRISAQVAVRNFSVEGRTFTSLTAALNAAKSGAAVNNGLLTRGPLQAQFSGSVGLHNWTPEKSDPLRLDATVRNGDMRDVLALAGQSSVPVTGLLTADAHITGTVGDPRGGADLNVVNGTIQGEPFDTFTTRAVMTQTAIDVQSLQLVAGPARVDATAHYQHALNDLERGTLTAHVASNQVQLAQFQSLVKDRPGLRGVLNLNADASANIQPGPGGANFEITNLTANAAARGLEMQGKALGDFTLAASTAGNAVRYNVNSDFAGSAIRVNGESLLTGDHQTTATAAISGLPVDRVLAVAGRTDLPVSGTLALNGQLSGTLHDPHASVNLTVTKASVYGEPFDRLQTAVNYTSQAIDVPQFRIDDGPSHIELTANFTHPANNLQDGSLRFHVLSSDLAIARIQTLQRAKPGLDGVVKLAADGAATLRRNAAPLFSTLNANFSATGLSANKKPLGDLTATAATRGSDVTFDLKSNFARSNITGTGHLALAGDYPVTAQINIANLTYVGISPLLGGPVQPFDGTLEGHVDVSGPIATPDSLRGALTLTTLEAHSTTTLKGKSPRVRFDLRNAGNIVAALERSVITVQNFHITGPYTTLNISGAVPLKGATPMNLRADGNIRLDVLEAFDTDIFSSGAVTLNAVVTGSPSQPSVNGTLRLQQASFNLLDAPQGISNATGVVAFNGTEAVLQNISGESGGGKVTLSGAISYGGPEMQFRLQATANQVHVDAPATITTQFGARLTLTGSTSKSLVSGNVFIQDVAMHSHTDIGSALTSAATPPPVATASTGLLAGLNFDVRIRTSPDVQFRTTLTQNLQADANLTLRGTPDHPGMLGRVVVTQGDVVFFGARYTIDQGTVAFYNPQKIEPILNVDLETTVQGVDVSLSVSGPIERMKLSYRSDPPMEFQQIVSLLASGKVPTTDPVLAAHTPAAPAQNFQQAGASTLLGQAVASPISGRLQRLFGVSKLSIDPQIVGTSNTPQATLTFQQQVTKDITFTYIQDVTRSNSQSVRVEWAISPQFSAVAQRDLYGEFDLDFFYKKRFH</sequence>
<evidence type="ECO:0000259" key="6">
    <source>
        <dbReference type="Pfam" id="PF04357"/>
    </source>
</evidence>
<evidence type="ECO:0000256" key="4">
    <source>
        <dbReference type="ARBA" id="ARBA00023136"/>
    </source>
</evidence>